<dbReference type="Pfam" id="PF07811">
    <property type="entry name" value="TadE"/>
    <property type="match status" value="1"/>
</dbReference>
<dbReference type="AlphaFoldDB" id="A0A369LA24"/>
<evidence type="ECO:0000313" key="4">
    <source>
        <dbReference type="Proteomes" id="UP000253792"/>
    </source>
</evidence>
<feature type="domain" description="TadE-like" evidence="2">
    <location>
        <begin position="12"/>
        <end position="54"/>
    </location>
</feature>
<accession>A0A369LA24</accession>
<protein>
    <recommendedName>
        <fullName evidence="2">TadE-like domain-containing protein</fullName>
    </recommendedName>
</protein>
<evidence type="ECO:0000313" key="3">
    <source>
        <dbReference type="EMBL" id="RDB56190.1"/>
    </source>
</evidence>
<comment type="caution">
    <text evidence="3">The sequence shown here is derived from an EMBL/GenBank/DDBJ whole genome shotgun (WGS) entry which is preliminary data.</text>
</comment>
<dbReference type="RefSeq" id="WP_114620485.1">
    <property type="nucleotide sequence ID" value="NZ_PPTP01000003.1"/>
</dbReference>
<keyword evidence="1" id="KW-0812">Transmembrane</keyword>
<proteinExistence type="predicted"/>
<keyword evidence="1" id="KW-0472">Membrane</keyword>
<dbReference type="STRING" id="1034345.GCA_000236865_00499"/>
<gene>
    <name evidence="3" type="ORF">C1880_04740</name>
</gene>
<organism evidence="3 4">
    <name type="scientific">Senegalimassilia anaerobia</name>
    <dbReference type="NCBI Taxonomy" id="1473216"/>
    <lineage>
        <taxon>Bacteria</taxon>
        <taxon>Bacillati</taxon>
        <taxon>Actinomycetota</taxon>
        <taxon>Coriobacteriia</taxon>
        <taxon>Coriobacteriales</taxon>
        <taxon>Coriobacteriaceae</taxon>
        <taxon>Senegalimassilia</taxon>
    </lineage>
</organism>
<evidence type="ECO:0000259" key="2">
    <source>
        <dbReference type="Pfam" id="PF07811"/>
    </source>
</evidence>
<feature type="transmembrane region" description="Helical" evidence="1">
    <location>
        <begin position="12"/>
        <end position="33"/>
    </location>
</feature>
<dbReference type="EMBL" id="PPTP01000003">
    <property type="protein sequence ID" value="RDB56190.1"/>
    <property type="molecule type" value="Genomic_DNA"/>
</dbReference>
<name>A0A369LA24_9ACTN</name>
<reference evidence="3 4" key="1">
    <citation type="journal article" date="2018" name="Elife">
        <title>Discovery and characterization of a prevalent human gut bacterial enzyme sufficient for the inactivation of a family of plant toxins.</title>
        <authorList>
            <person name="Koppel N."/>
            <person name="Bisanz J.E."/>
            <person name="Pandelia M.E."/>
            <person name="Turnbaugh P.J."/>
            <person name="Balskus E.P."/>
        </authorList>
    </citation>
    <scope>NUCLEOTIDE SEQUENCE [LARGE SCALE GENOMIC DNA]</scope>
    <source>
        <strain evidence="4">anaerobia AP69FAA</strain>
    </source>
</reference>
<evidence type="ECO:0000256" key="1">
    <source>
        <dbReference type="SAM" id="Phobius"/>
    </source>
</evidence>
<keyword evidence="1" id="KW-1133">Transmembrane helix</keyword>
<dbReference type="Proteomes" id="UP000253792">
    <property type="component" value="Unassembled WGS sequence"/>
</dbReference>
<dbReference type="InterPro" id="IPR012495">
    <property type="entry name" value="TadE-like_dom"/>
</dbReference>
<sequence>MRPAGSRARIDGASAVTFVMALPLLMGLLCAVADIGRAAYLGMEADVAAQAACRYAAQRVAQGDKGPDEASALSAALEQAPGLAGEGVFCSIEVDCSPVRTKEVERKTFDPQADRFEGRLVGFAYRQVDVRVRVNARCLTPVGKAVLSAAGAVDGLQLSSAASRTVSVDADTEVGHGPR</sequence>
<keyword evidence="4" id="KW-1185">Reference proteome</keyword>